<dbReference type="InterPro" id="IPR003137">
    <property type="entry name" value="PA_domain"/>
</dbReference>
<dbReference type="FunFam" id="3.30.70.80:FF:000003">
    <property type="entry name" value="Subtilisin-like protease SBT1.9"/>
    <property type="match status" value="1"/>
</dbReference>
<feature type="active site" description="Charge relay system" evidence="10 11">
    <location>
        <position position="217"/>
    </location>
</feature>
<evidence type="ECO:0000259" key="16">
    <source>
        <dbReference type="Pfam" id="PF05922"/>
    </source>
</evidence>
<evidence type="ECO:0000256" key="2">
    <source>
        <dbReference type="ARBA" id="ARBA00011073"/>
    </source>
</evidence>
<evidence type="ECO:0000256" key="4">
    <source>
        <dbReference type="ARBA" id="ARBA00022670"/>
    </source>
</evidence>
<dbReference type="FunFam" id="3.40.50.200:FF:000006">
    <property type="entry name" value="Subtilisin-like protease SBT1.5"/>
    <property type="match status" value="1"/>
</dbReference>
<keyword evidence="8" id="KW-0865">Zymogen</keyword>
<feature type="compositionally biased region" description="Basic and acidic residues" evidence="12">
    <location>
        <begin position="206"/>
        <end position="218"/>
    </location>
</feature>
<dbReference type="Pfam" id="PF02225">
    <property type="entry name" value="PA"/>
    <property type="match status" value="1"/>
</dbReference>
<dbReference type="Gene3D" id="3.30.70.80">
    <property type="entry name" value="Peptidase S8 propeptide/proteinase inhibitor I9"/>
    <property type="match status" value="1"/>
</dbReference>
<feature type="domain" description="Peptidase S8/S53" evidence="14">
    <location>
        <begin position="136"/>
        <end position="609"/>
    </location>
</feature>
<keyword evidence="4 11" id="KW-0645">Protease</keyword>
<dbReference type="Gene3D" id="3.40.50.200">
    <property type="entry name" value="Peptidase S8/S53 domain"/>
    <property type="match status" value="1"/>
</dbReference>
<evidence type="ECO:0000256" key="3">
    <source>
        <dbReference type="ARBA" id="ARBA00022525"/>
    </source>
</evidence>
<evidence type="ECO:0008006" key="20">
    <source>
        <dbReference type="Google" id="ProtNLM"/>
    </source>
</evidence>
<keyword evidence="6 11" id="KW-0378">Hydrolase</keyword>
<keyword evidence="7 11" id="KW-0720">Serine protease</keyword>
<comment type="subcellular location">
    <subcellularLocation>
        <location evidence="1">Secreted</location>
    </subcellularLocation>
</comment>
<dbReference type="InterPro" id="IPR037045">
    <property type="entry name" value="S8pro/Inhibitor_I9_sf"/>
</dbReference>
<evidence type="ECO:0000259" key="17">
    <source>
        <dbReference type="Pfam" id="PF17766"/>
    </source>
</evidence>
<dbReference type="CDD" id="cd04852">
    <property type="entry name" value="Peptidases_S8_3"/>
    <property type="match status" value="1"/>
</dbReference>
<feature type="signal peptide" evidence="13">
    <location>
        <begin position="1"/>
        <end position="26"/>
    </location>
</feature>
<evidence type="ECO:0000313" key="18">
    <source>
        <dbReference type="EMBL" id="KAK9756414.1"/>
    </source>
</evidence>
<dbReference type="Gene3D" id="3.50.30.30">
    <property type="match status" value="1"/>
</dbReference>
<dbReference type="Pfam" id="PF00082">
    <property type="entry name" value="Peptidase_S8"/>
    <property type="match status" value="1"/>
</dbReference>
<dbReference type="GO" id="GO:0006508">
    <property type="term" value="P:proteolysis"/>
    <property type="evidence" value="ECO:0007669"/>
    <property type="project" value="UniProtKB-KW"/>
</dbReference>
<evidence type="ECO:0000256" key="1">
    <source>
        <dbReference type="ARBA" id="ARBA00004613"/>
    </source>
</evidence>
<dbReference type="FunFam" id="3.50.30.30:FF:000005">
    <property type="entry name" value="subtilisin-like protease SBT1.5"/>
    <property type="match status" value="1"/>
</dbReference>
<feature type="active site" description="Charge relay system" evidence="10 11">
    <location>
        <position position="144"/>
    </location>
</feature>
<dbReference type="InterPro" id="IPR034197">
    <property type="entry name" value="Peptidases_S8_3"/>
</dbReference>
<dbReference type="GO" id="GO:0004252">
    <property type="term" value="F:serine-type endopeptidase activity"/>
    <property type="evidence" value="ECO:0007669"/>
    <property type="project" value="UniProtKB-UniRule"/>
</dbReference>
<dbReference type="AlphaFoldDB" id="A0AAW1N6K9"/>
<dbReference type="Pfam" id="PF17766">
    <property type="entry name" value="fn3_6"/>
    <property type="match status" value="1"/>
</dbReference>
<dbReference type="InterPro" id="IPR010259">
    <property type="entry name" value="S8pro/Inhibitor_I9"/>
</dbReference>
<dbReference type="PANTHER" id="PTHR10795">
    <property type="entry name" value="PROPROTEIN CONVERTASE SUBTILISIN/KEXIN"/>
    <property type="match status" value="1"/>
</dbReference>
<dbReference type="InterPro" id="IPR046450">
    <property type="entry name" value="PA_dom_sf"/>
</dbReference>
<dbReference type="FunFam" id="2.60.40.2310:FF:000001">
    <property type="entry name" value="Subtilisin-like protease SBT1.5"/>
    <property type="match status" value="1"/>
</dbReference>
<dbReference type="GO" id="GO:0048731">
    <property type="term" value="P:system development"/>
    <property type="evidence" value="ECO:0007669"/>
    <property type="project" value="UniProtKB-ARBA"/>
</dbReference>
<comment type="caution">
    <text evidence="18">The sequence shown here is derived from an EMBL/GenBank/DDBJ whole genome shotgun (WGS) entry which is preliminary data.</text>
</comment>
<keyword evidence="9" id="KW-0325">Glycoprotein</keyword>
<dbReference type="InterPro" id="IPR045051">
    <property type="entry name" value="SBT"/>
</dbReference>
<comment type="similarity">
    <text evidence="2 11">Belongs to the peptidase S8 family.</text>
</comment>
<accession>A0AAW1N6K9</accession>
<feature type="chain" id="PRO_5043889655" description="Subtilisin-like protease SBT1.7" evidence="13">
    <location>
        <begin position="27"/>
        <end position="772"/>
    </location>
</feature>
<feature type="domain" description="PA" evidence="15">
    <location>
        <begin position="391"/>
        <end position="464"/>
    </location>
</feature>
<evidence type="ECO:0000256" key="7">
    <source>
        <dbReference type="ARBA" id="ARBA00022825"/>
    </source>
</evidence>
<evidence type="ECO:0000313" key="19">
    <source>
        <dbReference type="Proteomes" id="UP001443914"/>
    </source>
</evidence>
<dbReference type="SUPFAM" id="SSF52743">
    <property type="entry name" value="Subtilisin-like"/>
    <property type="match status" value="1"/>
</dbReference>
<name>A0AAW1N6K9_SAPOF</name>
<sequence length="772" mass="82110">MSEMKFLGNEFYRAIIMLLLPYLVCPLPKEYNQGRTTYIVHMDKSHMPAVFEDHQEWFSSSLKSASSSAQMMYVYSSAIHGFSTSLTDEEAKTMARQTGIVRLIPETRYELHTTRTPDFLGLGNSERFLPTSTSQSDVIIGLLDTGVWPELKSFDDTGLGPVPGTWKGECEAGTNFTSSNCNRKLIGARYFYKGYEATLGPIDETMESKSPRDDDGHGTHTSSTAAGSAISGANLFGFAPGTARGMAEHARIAAYKACWMGGCFATDILAAMEKAIDDGVDILSMSIGGSITDYSRDIVAVGAFTAMTKGIFVSCSAGNAGPDSGTLSNVAPWITTIGAGTLDRDFPANVILGDGKNFTGASLYSGKPLPRSLMSLVYAGTNASSSMTEGNLCMGDSLNPRYVSGKIVVCDRGGNSRVEKGLVVKKAGGKGMILANTEAYGEELVADAHLIPAASIGQKAGDWIKKYISSTSNPKATIGFSGTQLGVEPSPVVAAFSSRGPNPITPEILKPDLIAPGVNILAGWTGRVGPTALETDTRHVSFNIISGTSMSCPHVSGLAALVKAAHPQWSPSAIKSALMTTAYTVYKNGKMILDIATGLPATPFAYGAGHVDPVAALDPGLVYDATVDDYLDFLCALNYSSELIKHTTNQEYSCSSKMTYSIGDLNYPSFSVALETSTGKRGSNAVKTVKYIRTVTNVGTPATYKASVSSYTKAVKVTVEPNFLSFSKLQEKKSFTVTISAISMPSGTASFDHLTWSDGKHTVTSPIAYTWT</sequence>
<protein>
    <recommendedName>
        <fullName evidence="20">Subtilisin-like protease SBT1.7</fullName>
    </recommendedName>
</protein>
<dbReference type="CDD" id="cd02120">
    <property type="entry name" value="PA_subtilisin_like"/>
    <property type="match status" value="1"/>
</dbReference>
<dbReference type="Gene3D" id="2.60.40.2310">
    <property type="match status" value="1"/>
</dbReference>
<evidence type="ECO:0000256" key="5">
    <source>
        <dbReference type="ARBA" id="ARBA00022729"/>
    </source>
</evidence>
<dbReference type="SUPFAM" id="SSF52025">
    <property type="entry name" value="PA domain"/>
    <property type="match status" value="1"/>
</dbReference>
<dbReference type="InterPro" id="IPR023828">
    <property type="entry name" value="Peptidase_S8_Ser-AS"/>
</dbReference>
<dbReference type="PROSITE" id="PS00138">
    <property type="entry name" value="SUBTILASE_SER"/>
    <property type="match status" value="1"/>
</dbReference>
<keyword evidence="19" id="KW-1185">Reference proteome</keyword>
<proteinExistence type="inferred from homology"/>
<dbReference type="InterPro" id="IPR015500">
    <property type="entry name" value="Peptidase_S8_subtilisin-rel"/>
</dbReference>
<evidence type="ECO:0000256" key="10">
    <source>
        <dbReference type="PIRSR" id="PIRSR615500-1"/>
    </source>
</evidence>
<keyword evidence="3" id="KW-0964">Secreted</keyword>
<evidence type="ECO:0000259" key="15">
    <source>
        <dbReference type="Pfam" id="PF02225"/>
    </source>
</evidence>
<dbReference type="GO" id="GO:0005576">
    <property type="term" value="C:extracellular region"/>
    <property type="evidence" value="ECO:0007669"/>
    <property type="project" value="UniProtKB-SubCell"/>
</dbReference>
<dbReference type="Pfam" id="PF05922">
    <property type="entry name" value="Inhibitor_I9"/>
    <property type="match status" value="1"/>
</dbReference>
<gene>
    <name evidence="18" type="ORF">RND81_01G095400</name>
</gene>
<dbReference type="InterPro" id="IPR000209">
    <property type="entry name" value="Peptidase_S8/S53_dom"/>
</dbReference>
<reference evidence="18" key="1">
    <citation type="submission" date="2024-03" db="EMBL/GenBank/DDBJ databases">
        <title>WGS assembly of Saponaria officinalis var. Norfolk2.</title>
        <authorList>
            <person name="Jenkins J."/>
            <person name="Shu S."/>
            <person name="Grimwood J."/>
            <person name="Barry K."/>
            <person name="Goodstein D."/>
            <person name="Schmutz J."/>
            <person name="Leebens-Mack J."/>
            <person name="Osbourn A."/>
        </authorList>
    </citation>
    <scope>NUCLEOTIDE SEQUENCE [LARGE SCALE GENOMIC DNA]</scope>
    <source>
        <strain evidence="18">JIC</strain>
    </source>
</reference>
<evidence type="ECO:0000256" key="13">
    <source>
        <dbReference type="SAM" id="SignalP"/>
    </source>
</evidence>
<feature type="domain" description="Subtilisin-like protease fibronectin type-III" evidence="17">
    <location>
        <begin position="664"/>
        <end position="768"/>
    </location>
</feature>
<evidence type="ECO:0000259" key="14">
    <source>
        <dbReference type="Pfam" id="PF00082"/>
    </source>
</evidence>
<keyword evidence="5 13" id="KW-0732">Signal</keyword>
<evidence type="ECO:0000256" key="12">
    <source>
        <dbReference type="SAM" id="MobiDB-lite"/>
    </source>
</evidence>
<dbReference type="InterPro" id="IPR041469">
    <property type="entry name" value="Subtilisin-like_FN3"/>
</dbReference>
<dbReference type="PRINTS" id="PR00723">
    <property type="entry name" value="SUBTILISIN"/>
</dbReference>
<dbReference type="InterPro" id="IPR036852">
    <property type="entry name" value="Peptidase_S8/S53_dom_sf"/>
</dbReference>
<feature type="active site" description="Charge relay system" evidence="10 11">
    <location>
        <position position="549"/>
    </location>
</feature>
<feature type="region of interest" description="Disordered" evidence="12">
    <location>
        <begin position="204"/>
        <end position="226"/>
    </location>
</feature>
<evidence type="ECO:0000256" key="11">
    <source>
        <dbReference type="PROSITE-ProRule" id="PRU01240"/>
    </source>
</evidence>
<organism evidence="18 19">
    <name type="scientific">Saponaria officinalis</name>
    <name type="common">Common soapwort</name>
    <name type="synonym">Lychnis saponaria</name>
    <dbReference type="NCBI Taxonomy" id="3572"/>
    <lineage>
        <taxon>Eukaryota</taxon>
        <taxon>Viridiplantae</taxon>
        <taxon>Streptophyta</taxon>
        <taxon>Embryophyta</taxon>
        <taxon>Tracheophyta</taxon>
        <taxon>Spermatophyta</taxon>
        <taxon>Magnoliopsida</taxon>
        <taxon>eudicotyledons</taxon>
        <taxon>Gunneridae</taxon>
        <taxon>Pentapetalae</taxon>
        <taxon>Caryophyllales</taxon>
        <taxon>Caryophyllaceae</taxon>
        <taxon>Caryophylleae</taxon>
        <taxon>Saponaria</taxon>
    </lineage>
</organism>
<evidence type="ECO:0000256" key="6">
    <source>
        <dbReference type="ARBA" id="ARBA00022801"/>
    </source>
</evidence>
<evidence type="ECO:0000256" key="8">
    <source>
        <dbReference type="ARBA" id="ARBA00023145"/>
    </source>
</evidence>
<dbReference type="Proteomes" id="UP001443914">
    <property type="component" value="Unassembled WGS sequence"/>
</dbReference>
<evidence type="ECO:0000256" key="9">
    <source>
        <dbReference type="ARBA" id="ARBA00023180"/>
    </source>
</evidence>
<feature type="domain" description="Inhibitor I9" evidence="16">
    <location>
        <begin position="37"/>
        <end position="112"/>
    </location>
</feature>
<dbReference type="PROSITE" id="PS51892">
    <property type="entry name" value="SUBTILASE"/>
    <property type="match status" value="1"/>
</dbReference>
<dbReference type="EMBL" id="JBDFQZ010000001">
    <property type="protein sequence ID" value="KAK9756414.1"/>
    <property type="molecule type" value="Genomic_DNA"/>
</dbReference>